<keyword evidence="2" id="KW-0521">NADP</keyword>
<dbReference type="InterPro" id="IPR051164">
    <property type="entry name" value="NmrA-like_oxidored"/>
</dbReference>
<comment type="similarity">
    <text evidence="1">Belongs to the NmrA-type oxidoreductase family.</text>
</comment>
<dbReference type="PANTHER" id="PTHR42748:SF7">
    <property type="entry name" value="NMRA LIKE REDOX SENSOR 1-RELATED"/>
    <property type="match status" value="1"/>
</dbReference>
<evidence type="ECO:0000313" key="5">
    <source>
        <dbReference type="Proteomes" id="UP000037020"/>
    </source>
</evidence>
<dbReference type="Proteomes" id="UP000037020">
    <property type="component" value="Unassembled WGS sequence"/>
</dbReference>
<protein>
    <submittedName>
        <fullName evidence="4">NmrA family protein</fullName>
    </submittedName>
</protein>
<dbReference type="InterPro" id="IPR008030">
    <property type="entry name" value="NmrA-like"/>
</dbReference>
<dbReference type="SUPFAM" id="SSF51735">
    <property type="entry name" value="NAD(P)-binding Rossmann-fold domains"/>
    <property type="match status" value="1"/>
</dbReference>
<dbReference type="InterPro" id="IPR036291">
    <property type="entry name" value="NAD(P)-bd_dom_sf"/>
</dbReference>
<evidence type="ECO:0000313" key="4">
    <source>
        <dbReference type="EMBL" id="KOG87304.1"/>
    </source>
</evidence>
<proteinExistence type="inferred from homology"/>
<reference evidence="4 5" key="1">
    <citation type="submission" date="2015-07" db="EMBL/GenBank/DDBJ databases">
        <authorList>
            <person name="Ju K.-S."/>
            <person name="Doroghazi J.R."/>
            <person name="Metcalf W.W."/>
        </authorList>
    </citation>
    <scope>NUCLEOTIDE SEQUENCE [LARGE SCALE GENOMIC DNA]</scope>
    <source>
        <strain evidence="4 5">NRRL B-3589</strain>
    </source>
</reference>
<evidence type="ECO:0000256" key="2">
    <source>
        <dbReference type="ARBA" id="ARBA00022857"/>
    </source>
</evidence>
<sequence length="138" mass="14998">LRDGRLAWPMPADRPLALIPVTDIGALAALVMQRRNEFAGCRIDLASDECTPRRIAELLTAATGRPIAHQEVPLAHARTRSADLAAMFAYFNGIGLDVDVDVAGLRRDYPEVGWHSFADWAGGRPWSTLLSPAAATHQ</sequence>
<comment type="caution">
    <text evidence="4">The sequence shown here is derived from an EMBL/GenBank/DDBJ whole genome shotgun (WGS) entry which is preliminary data.</text>
</comment>
<organism evidence="4 5">
    <name type="scientific">Streptomyces varsoviensis</name>
    <dbReference type="NCBI Taxonomy" id="67373"/>
    <lineage>
        <taxon>Bacteria</taxon>
        <taxon>Bacillati</taxon>
        <taxon>Actinomycetota</taxon>
        <taxon>Actinomycetes</taxon>
        <taxon>Kitasatosporales</taxon>
        <taxon>Streptomycetaceae</taxon>
        <taxon>Streptomyces</taxon>
    </lineage>
</organism>
<dbReference type="EMBL" id="LGUT01002316">
    <property type="protein sequence ID" value="KOG87304.1"/>
    <property type="molecule type" value="Genomic_DNA"/>
</dbReference>
<dbReference type="Pfam" id="PF05368">
    <property type="entry name" value="NmrA"/>
    <property type="match status" value="1"/>
</dbReference>
<evidence type="ECO:0000256" key="1">
    <source>
        <dbReference type="ARBA" id="ARBA00006328"/>
    </source>
</evidence>
<feature type="domain" description="NmrA-like" evidence="3">
    <location>
        <begin position="5"/>
        <end position="101"/>
    </location>
</feature>
<gene>
    <name evidence="4" type="ORF">ADK38_26200</name>
</gene>
<keyword evidence="5" id="KW-1185">Reference proteome</keyword>
<dbReference type="PANTHER" id="PTHR42748">
    <property type="entry name" value="NITROGEN METABOLITE REPRESSION PROTEIN NMRA FAMILY MEMBER"/>
    <property type="match status" value="1"/>
</dbReference>
<name>A0ABR5J1L1_9ACTN</name>
<evidence type="ECO:0000259" key="3">
    <source>
        <dbReference type="Pfam" id="PF05368"/>
    </source>
</evidence>
<feature type="non-terminal residue" evidence="4">
    <location>
        <position position="1"/>
    </location>
</feature>
<accession>A0ABR5J1L1</accession>
<dbReference type="Gene3D" id="3.40.50.720">
    <property type="entry name" value="NAD(P)-binding Rossmann-like Domain"/>
    <property type="match status" value="1"/>
</dbReference>